<name>A0A1I2N5H9_9FIRM</name>
<dbReference type="RefSeq" id="WP_092468069.1">
    <property type="nucleotide sequence ID" value="NZ_FOOX01000001.1"/>
</dbReference>
<gene>
    <name evidence="1" type="ORF">SAMN05660649_00336</name>
</gene>
<reference evidence="2" key="1">
    <citation type="submission" date="2016-10" db="EMBL/GenBank/DDBJ databases">
        <authorList>
            <person name="Varghese N."/>
            <person name="Submissions S."/>
        </authorList>
    </citation>
    <scope>NUCLEOTIDE SEQUENCE [LARGE SCALE GENOMIC DNA]</scope>
    <source>
        <strain evidence="2">DSM 17038</strain>
    </source>
</reference>
<sequence length="80" mass="9466">MDYSEKYVGSKAEFMKFMQEVMMRMASRSLTVEDGVIEFPEDVELEYKIKYDEDEEERKLSIKVCWPNPDAPVTEEDAEE</sequence>
<organism evidence="1 2">
    <name type="scientific">Desulfotruncus arcticus DSM 17038</name>
    <dbReference type="NCBI Taxonomy" id="1121424"/>
    <lineage>
        <taxon>Bacteria</taxon>
        <taxon>Bacillati</taxon>
        <taxon>Bacillota</taxon>
        <taxon>Clostridia</taxon>
        <taxon>Eubacteriales</taxon>
        <taxon>Desulfallaceae</taxon>
        <taxon>Desulfotruncus</taxon>
    </lineage>
</organism>
<proteinExistence type="predicted"/>
<evidence type="ECO:0000313" key="2">
    <source>
        <dbReference type="Proteomes" id="UP000199337"/>
    </source>
</evidence>
<evidence type="ECO:0000313" key="1">
    <source>
        <dbReference type="EMBL" id="SFF98360.1"/>
    </source>
</evidence>
<dbReference type="AlphaFoldDB" id="A0A1I2N5H9"/>
<dbReference type="Proteomes" id="UP000199337">
    <property type="component" value="Unassembled WGS sequence"/>
</dbReference>
<dbReference type="EMBL" id="FOOX01000001">
    <property type="protein sequence ID" value="SFF98360.1"/>
    <property type="molecule type" value="Genomic_DNA"/>
</dbReference>
<accession>A0A1I2N5H9</accession>
<dbReference type="STRING" id="341036.SAMN05660649_00336"/>
<protein>
    <submittedName>
        <fullName evidence="1">Amphi-Trp domain-containing protein</fullName>
    </submittedName>
</protein>
<keyword evidence="2" id="KW-1185">Reference proteome</keyword>
<dbReference type="OrthoDB" id="1957143at2"/>